<dbReference type="Gene3D" id="3.30.70.1440">
    <property type="entry name" value="Multidrug efflux transporter AcrB pore domain"/>
    <property type="match status" value="1"/>
</dbReference>
<organism evidence="4 5">
    <name type="scientific">Desulforhabdus amnigena</name>
    <dbReference type="NCBI Taxonomy" id="40218"/>
    <lineage>
        <taxon>Bacteria</taxon>
        <taxon>Pseudomonadati</taxon>
        <taxon>Thermodesulfobacteriota</taxon>
        <taxon>Syntrophobacteria</taxon>
        <taxon>Syntrophobacterales</taxon>
        <taxon>Syntrophobacteraceae</taxon>
        <taxon>Desulforhabdus</taxon>
    </lineage>
</organism>
<feature type="transmembrane region" description="Helical" evidence="3">
    <location>
        <begin position="864"/>
        <end position="883"/>
    </location>
</feature>
<dbReference type="InterPro" id="IPR027463">
    <property type="entry name" value="AcrB_DN_DC_subdom"/>
</dbReference>
<keyword evidence="3" id="KW-0812">Transmembrane</keyword>
<sequence>MNPAKASLRYPIVFLILTAMAVAVGLYALRYMPRTEDPTITIRTGLVIALYPGATSEQVEKQVTKTLEKHIFKFPEIRKEKTYSTSRPGLVIINVELENYVKNSDLVWAKIRHEMNETRATELPDGVQGPIVNSDFGDTVAMLLAIHGERYGYRELRDYVDTIQDELRTIREVGKLAMYGQQQEQIWITSDLERLSQYFLDPLNVIQALKQRNTIESSGHFEADRTKIPLHTTGLFNEEEDIRSVLVDVSRTGEPVYIRDFAEVERRYQDPQFVVRYDGEPCLLLSVEMQKGKNIVELGVRIEEVFTRLKSLLPPDIRIDLIANQPEVVKERITHLGHEFMLAIASVVLVTIILLPIRVAVIAALAIPITLCITLGAMNAVGIALHQVSIAALIVVLGIVVDDAIVIADNYIDLLDRKVPREEAGWRCVSEVIVPVLAATATIIFSFLPLVILSGSSGEFIFALPVTVAIALAVSFIVAIFITPIFCKFFIRKGLHDTSGGKEGGSKEKFSILNVIQSVYRAIIVFFMRYKVTAMALGVGAFAAGLLLSTLVPQQFFPSAERNQFVVDVWMGQGARIEATDAVMRRMEAYMKGRKEIEHFATFVGQSAPRFYYNVNPQQPDAAYGQFVVNTHSAKQTPALVEDLRKSFASLVPEALVIVKELQQGSSLEAPVEVRIVGEEIQELKRIGSQVEELLVEVPFSVFVHRDYFNESCMVDVNVNEELANRLGITHSLISKQVDGAFDGVPVSTFWEGDRAVTILLRLAQASRSSFSDVSDAYISSQLTRARVPLRAISTLEPEWQTSRIVRRNGVRTLTVRAFVEDGHYASQLLNAVQSRIEALPLPPGYRIEYGGDKFNTEETMPEMLTALGISLVAIFLTLLIQFRRVTEVLIVMISIPLAMPGAVLGLIITRNPFGFTAFMGLISLCGIVVRNAIILVDYINERIREGHSLEQAATEAGERRLRPIFLTTMAAAAGVTPMILSGSSLWSPLASVLAVGLIWSMFMTLLVVPVLFVIAKSRAVKPSSAAVAAMCIAGLILAANPAFAETKRLTLPEAVELALKGNSAVKIARFKVDEKGKRVAATSADYYPRLSNYSAVVGLSESQLVTVPIPNVGAFPINNTPSPNQGSSSFFVNSTVLSQPLTQLLKIHEATGIARSDQRVAEADARKAENDIILAVHQLYYGLLVARKQKEAAEAGLAAAQESLREAENAVLARNLLEVAVTESRTAVLQNKQSLLAANIRIADFNSELNHLLGLPLETELELSDPGPAKGPVQSRDYYLQAALSGNPEIESAKATVRKAQGGVSAARYEYIPDVTLFAANTYQDGMSFAKDDVGAFGLMMSWDIWDWGKRGAVVCERRAQLSQASENLHRLNEQVTVELDKAYRKLDDAKSMMDVAREALALQQERLRLTSDQLKASTISSAKYAEVAAALKKAESDELQARLAYDFALAELNRIAGTFQR</sequence>
<keyword evidence="3" id="KW-1133">Transmembrane helix</keyword>
<feature type="transmembrane region" description="Helical" evidence="3">
    <location>
        <begin position="1027"/>
        <end position="1045"/>
    </location>
</feature>
<dbReference type="Gene3D" id="3.30.70.1430">
    <property type="entry name" value="Multidrug efflux transporter AcrB pore domain"/>
    <property type="match status" value="2"/>
</dbReference>
<dbReference type="InterPro" id="IPR003423">
    <property type="entry name" value="OMP_efflux"/>
</dbReference>
<feature type="transmembrane region" description="Helical" evidence="3">
    <location>
        <begin position="392"/>
        <end position="412"/>
    </location>
</feature>
<dbReference type="EMBL" id="BSDR01000001">
    <property type="protein sequence ID" value="GLI33049.1"/>
    <property type="molecule type" value="Genomic_DNA"/>
</dbReference>
<feature type="transmembrane region" description="Helical" evidence="3">
    <location>
        <begin position="535"/>
        <end position="552"/>
    </location>
</feature>
<evidence type="ECO:0000313" key="5">
    <source>
        <dbReference type="Proteomes" id="UP001144372"/>
    </source>
</evidence>
<feature type="transmembrane region" description="Helical" evidence="3">
    <location>
        <begin position="460"/>
        <end position="491"/>
    </location>
</feature>
<evidence type="ECO:0000313" key="4">
    <source>
        <dbReference type="EMBL" id="GLI33049.1"/>
    </source>
</evidence>
<feature type="transmembrane region" description="Helical" evidence="3">
    <location>
        <begin position="962"/>
        <end position="981"/>
    </location>
</feature>
<comment type="caution">
    <text evidence="4">The sequence shown here is derived from an EMBL/GenBank/DDBJ whole genome shotgun (WGS) entry which is preliminary data.</text>
</comment>
<feature type="transmembrane region" description="Helical" evidence="3">
    <location>
        <begin position="363"/>
        <end position="385"/>
    </location>
</feature>
<keyword evidence="5" id="KW-1185">Reference proteome</keyword>
<dbReference type="Gene3D" id="3.30.2090.10">
    <property type="entry name" value="Multidrug efflux transporter AcrB TolC docking domain, DN and DC subdomains"/>
    <property type="match status" value="2"/>
</dbReference>
<dbReference type="Gene3D" id="3.30.70.1320">
    <property type="entry name" value="Multidrug efflux transporter AcrB pore domain like"/>
    <property type="match status" value="1"/>
</dbReference>
<feature type="transmembrane region" description="Helical" evidence="3">
    <location>
        <begin position="340"/>
        <end position="357"/>
    </location>
</feature>
<proteinExistence type="inferred from homology"/>
<dbReference type="Pfam" id="PF00873">
    <property type="entry name" value="ACR_tran"/>
    <property type="match status" value="1"/>
</dbReference>
<dbReference type="GO" id="GO:0005886">
    <property type="term" value="C:plasma membrane"/>
    <property type="evidence" value="ECO:0007669"/>
    <property type="project" value="TreeGrafter"/>
</dbReference>
<dbReference type="PANTHER" id="PTHR32063:SF18">
    <property type="entry name" value="CATION EFFLUX SYSTEM PROTEIN"/>
    <property type="match status" value="1"/>
</dbReference>
<dbReference type="Pfam" id="PF02321">
    <property type="entry name" value="OEP"/>
    <property type="match status" value="2"/>
</dbReference>
<feature type="transmembrane region" description="Helical" evidence="3">
    <location>
        <begin position="12"/>
        <end position="29"/>
    </location>
</feature>
<dbReference type="SUPFAM" id="SSF56954">
    <property type="entry name" value="Outer membrane efflux proteins (OEP)"/>
    <property type="match status" value="1"/>
</dbReference>
<evidence type="ECO:0000256" key="1">
    <source>
        <dbReference type="ARBA" id="ARBA00007613"/>
    </source>
</evidence>
<keyword evidence="2" id="KW-0175">Coiled coil</keyword>
<name>A0A9W6FRJ3_9BACT</name>
<dbReference type="Gene3D" id="1.20.1600.10">
    <property type="entry name" value="Outer membrane efflux proteins (OEP)"/>
    <property type="match status" value="1"/>
</dbReference>
<evidence type="ECO:0008006" key="6">
    <source>
        <dbReference type="Google" id="ProtNLM"/>
    </source>
</evidence>
<dbReference type="Proteomes" id="UP001144372">
    <property type="component" value="Unassembled WGS sequence"/>
</dbReference>
<dbReference type="SUPFAM" id="SSF82866">
    <property type="entry name" value="Multidrug efflux transporter AcrB transmembrane domain"/>
    <property type="match status" value="2"/>
</dbReference>
<protein>
    <recommendedName>
        <fullName evidence="6">Acriflavin resistance protein</fullName>
    </recommendedName>
</protein>
<reference evidence="4" key="1">
    <citation type="submission" date="2022-12" db="EMBL/GenBank/DDBJ databases">
        <title>Reference genome sequencing for broad-spectrum identification of bacterial and archaeal isolates by mass spectrometry.</title>
        <authorList>
            <person name="Sekiguchi Y."/>
            <person name="Tourlousse D.M."/>
        </authorList>
    </citation>
    <scope>NUCLEOTIDE SEQUENCE</scope>
    <source>
        <strain evidence="4">ASRB1</strain>
    </source>
</reference>
<comment type="similarity">
    <text evidence="1">Belongs to the outer membrane factor (OMF) (TC 1.B.17) family.</text>
</comment>
<evidence type="ECO:0000256" key="2">
    <source>
        <dbReference type="SAM" id="Coils"/>
    </source>
</evidence>
<feature type="transmembrane region" description="Helical" evidence="3">
    <location>
        <begin position="993"/>
        <end position="1015"/>
    </location>
</feature>
<dbReference type="SUPFAM" id="SSF82693">
    <property type="entry name" value="Multidrug efflux transporter AcrB pore domain, PN1, PN2, PC1 and PC2 subdomains"/>
    <property type="match status" value="3"/>
</dbReference>
<dbReference type="GO" id="GO:0042910">
    <property type="term" value="F:xenobiotic transmembrane transporter activity"/>
    <property type="evidence" value="ECO:0007669"/>
    <property type="project" value="TreeGrafter"/>
</dbReference>
<accession>A0A9W6FRJ3</accession>
<dbReference type="SUPFAM" id="SSF82714">
    <property type="entry name" value="Multidrug efflux transporter AcrB TolC docking domain, DN and DC subdomains"/>
    <property type="match status" value="2"/>
</dbReference>
<dbReference type="PANTHER" id="PTHR32063">
    <property type="match status" value="1"/>
</dbReference>
<keyword evidence="3" id="KW-0472">Membrane</keyword>
<dbReference type="PRINTS" id="PR00702">
    <property type="entry name" value="ACRIFLAVINRP"/>
</dbReference>
<gene>
    <name evidence="4" type="ORF">DAMNIGENAA_04820</name>
</gene>
<feature type="transmembrane region" description="Helical" evidence="3">
    <location>
        <begin position="916"/>
        <end position="941"/>
    </location>
</feature>
<feature type="coiled-coil region" evidence="2">
    <location>
        <begin position="1363"/>
        <end position="1408"/>
    </location>
</feature>
<feature type="transmembrane region" description="Helical" evidence="3">
    <location>
        <begin position="432"/>
        <end position="453"/>
    </location>
</feature>
<dbReference type="InterPro" id="IPR001036">
    <property type="entry name" value="Acrflvin-R"/>
</dbReference>
<dbReference type="GO" id="GO:0015562">
    <property type="term" value="F:efflux transmembrane transporter activity"/>
    <property type="evidence" value="ECO:0007669"/>
    <property type="project" value="InterPro"/>
</dbReference>
<evidence type="ECO:0000256" key="3">
    <source>
        <dbReference type="SAM" id="Phobius"/>
    </source>
</evidence>
<feature type="transmembrane region" description="Helical" evidence="3">
    <location>
        <begin position="890"/>
        <end position="910"/>
    </location>
</feature>
<dbReference type="Gene3D" id="1.20.1640.10">
    <property type="entry name" value="Multidrug efflux transporter AcrB transmembrane domain"/>
    <property type="match status" value="2"/>
</dbReference>
<dbReference type="RefSeq" id="WP_281792068.1">
    <property type="nucleotide sequence ID" value="NZ_BSDR01000001.1"/>
</dbReference>